<evidence type="ECO:0000256" key="4">
    <source>
        <dbReference type="ARBA" id="ARBA00023125"/>
    </source>
</evidence>
<keyword evidence="4" id="KW-0238">DNA-binding</keyword>
<dbReference type="InterPro" id="IPR025943">
    <property type="entry name" value="Sigma_54_int_dom_ATP-bd_2"/>
</dbReference>
<dbReference type="InterPro" id="IPR025944">
    <property type="entry name" value="Sigma_54_int_dom_CS"/>
</dbReference>
<dbReference type="CDD" id="cd00009">
    <property type="entry name" value="AAA"/>
    <property type="match status" value="1"/>
</dbReference>
<dbReference type="GO" id="GO:0005524">
    <property type="term" value="F:ATP binding"/>
    <property type="evidence" value="ECO:0007669"/>
    <property type="project" value="UniProtKB-KW"/>
</dbReference>
<dbReference type="Pfam" id="PF13188">
    <property type="entry name" value="PAS_8"/>
    <property type="match status" value="1"/>
</dbReference>
<dbReference type="SMART" id="SM00382">
    <property type="entry name" value="AAA"/>
    <property type="match status" value="1"/>
</dbReference>
<dbReference type="InterPro" id="IPR035965">
    <property type="entry name" value="PAS-like_dom_sf"/>
</dbReference>
<dbReference type="SUPFAM" id="SSF55785">
    <property type="entry name" value="PYP-like sensor domain (PAS domain)"/>
    <property type="match status" value="3"/>
</dbReference>
<dbReference type="InterPro" id="IPR003593">
    <property type="entry name" value="AAA+_ATPase"/>
</dbReference>
<dbReference type="Pfam" id="PF13426">
    <property type="entry name" value="PAS_9"/>
    <property type="match status" value="1"/>
</dbReference>
<dbReference type="AlphaFoldDB" id="A0A923PMC6"/>
<dbReference type="GO" id="GO:0003677">
    <property type="term" value="F:DNA binding"/>
    <property type="evidence" value="ECO:0007669"/>
    <property type="project" value="UniProtKB-KW"/>
</dbReference>
<dbReference type="SMART" id="SM00091">
    <property type="entry name" value="PAS"/>
    <property type="match status" value="5"/>
</dbReference>
<dbReference type="Gene3D" id="3.40.50.300">
    <property type="entry name" value="P-loop containing nucleotide triphosphate hydrolases"/>
    <property type="match status" value="1"/>
</dbReference>
<dbReference type="PROSITE" id="PS50045">
    <property type="entry name" value="SIGMA54_INTERACT_4"/>
    <property type="match status" value="1"/>
</dbReference>
<evidence type="ECO:0000313" key="8">
    <source>
        <dbReference type="Proteomes" id="UP000650081"/>
    </source>
</evidence>
<dbReference type="InterPro" id="IPR027417">
    <property type="entry name" value="P-loop_NTPase"/>
</dbReference>
<keyword evidence="5" id="KW-0804">Transcription</keyword>
<dbReference type="InterPro" id="IPR002078">
    <property type="entry name" value="Sigma_54_int"/>
</dbReference>
<dbReference type="SMART" id="SM00086">
    <property type="entry name" value="PAC"/>
    <property type="match status" value="2"/>
</dbReference>
<sequence length="941" mass="107475">MNSLTLSLPGFDQMFAHLTVPAMLVAENGTVQGLNDAAAALFCMEENEVRGKLWAGLDAHLTAIQWRSRWKELQTAKKLTYATDILTGHEYLRSVNVTLALLEPSHTLIILQDRIASSMIESELEMMADKLQAGFWSYNRVDGRIRISQHARRLLGLPDGEPTKQNVLLWLSQHIPTSQWEEIRAMGQRLLREPLQVNHSFFLEKEGGLGRVKVSANSVGNSLHITHLYGIIQEDRNEADNPSGHNISGDLAIFSIEHAQDMIFWTRPDGSIFYINQIVSNKLGIPKEKLIKMKVKEYAPYFDGQVLETFWQRLRTEKYFEAEYPLYRSDGQIIDVYASISYLRFGEEEFSCGICRDITTRRKLEQRQKLTEFTIDNSEEMILWSTPESAITYANDTFFSMTGYQLQDLSSLSPQSLFPVLVNPDQEVLWNQLRKEHHLSFENNLRLAKGKLIPVRLDMNYLQFEGGEFACIYLRDLRGKKKRDRQIKLSQVALDTALDYILWLDEKFRIRYVNNALLQLLGSHPKTWVGTAVEEAIPGLHRTSIAPGETLDVAIIPHKGTEEIHLNLQCSEVVYEEESIFMLVGRDLTALVELQEDLKLENLKISELRDRLLEENTTLREDYGKDYNINEIITVSPKYQAILKQVGQVADVDTTVLITGETGTGKELLARAIHQLSDREEHPLVKVNCAALPESLIESELFGHEKGAFTGATARKKGRFEMADKGTIFLDEIGELPLELQSKLLRVLQEDEFERVGGTETIRVDVRLVAATNRDLAEMVREGRFREDLYYRLNVFPIVNLPLRERPEDIPVLVEHFTHKFAKRQGKTIRRVNTADLNLLKNYAFPGNIRELENLVERAVVLCQSDTLSIKIGQGAGAATTRQQRFLSFEEMQRQHIIDALKRTGGRVTGPDGAGILLDMNDRTLVSKMRKLRIEKHEYLL</sequence>
<dbReference type="RefSeq" id="WP_187468807.1">
    <property type="nucleotide sequence ID" value="NZ_JACSIT010000154.1"/>
</dbReference>
<dbReference type="PANTHER" id="PTHR32071:SF57">
    <property type="entry name" value="C4-DICARBOXYLATE TRANSPORT TRANSCRIPTIONAL REGULATORY PROTEIN DCTD"/>
    <property type="match status" value="1"/>
</dbReference>
<dbReference type="Proteomes" id="UP000650081">
    <property type="component" value="Unassembled WGS sequence"/>
</dbReference>
<dbReference type="InterPro" id="IPR000014">
    <property type="entry name" value="PAS"/>
</dbReference>
<dbReference type="Pfam" id="PF00989">
    <property type="entry name" value="PAS"/>
    <property type="match status" value="1"/>
</dbReference>
<dbReference type="PANTHER" id="PTHR32071">
    <property type="entry name" value="TRANSCRIPTIONAL REGULATORY PROTEIN"/>
    <property type="match status" value="1"/>
</dbReference>
<dbReference type="PROSITE" id="PS00688">
    <property type="entry name" value="SIGMA54_INTERACT_3"/>
    <property type="match status" value="1"/>
</dbReference>
<evidence type="ECO:0000256" key="3">
    <source>
        <dbReference type="ARBA" id="ARBA00023015"/>
    </source>
</evidence>
<evidence type="ECO:0000256" key="1">
    <source>
        <dbReference type="ARBA" id="ARBA00022741"/>
    </source>
</evidence>
<organism evidence="7 8">
    <name type="scientific">Neolewinella lacunae</name>
    <dbReference type="NCBI Taxonomy" id="1517758"/>
    <lineage>
        <taxon>Bacteria</taxon>
        <taxon>Pseudomonadati</taxon>
        <taxon>Bacteroidota</taxon>
        <taxon>Saprospiria</taxon>
        <taxon>Saprospirales</taxon>
        <taxon>Lewinellaceae</taxon>
        <taxon>Neolewinella</taxon>
    </lineage>
</organism>
<comment type="caution">
    <text evidence="7">The sequence shown here is derived from an EMBL/GenBank/DDBJ whole genome shotgun (WGS) entry which is preliminary data.</text>
</comment>
<dbReference type="Pfam" id="PF25601">
    <property type="entry name" value="AAA_lid_14"/>
    <property type="match status" value="1"/>
</dbReference>
<protein>
    <submittedName>
        <fullName evidence="7">Sigma 54-interacting transcriptional regulator</fullName>
    </submittedName>
</protein>
<keyword evidence="3" id="KW-0805">Transcription regulation</keyword>
<dbReference type="InterPro" id="IPR013767">
    <property type="entry name" value="PAS_fold"/>
</dbReference>
<evidence type="ECO:0000313" key="7">
    <source>
        <dbReference type="EMBL" id="MBC6996803.1"/>
    </source>
</evidence>
<accession>A0A923PMC6</accession>
<dbReference type="InterPro" id="IPR001610">
    <property type="entry name" value="PAC"/>
</dbReference>
<dbReference type="GO" id="GO:0006355">
    <property type="term" value="P:regulation of DNA-templated transcription"/>
    <property type="evidence" value="ECO:0007669"/>
    <property type="project" value="InterPro"/>
</dbReference>
<proteinExistence type="predicted"/>
<dbReference type="PROSITE" id="PS00676">
    <property type="entry name" value="SIGMA54_INTERACT_2"/>
    <property type="match status" value="1"/>
</dbReference>
<feature type="domain" description="Sigma-54 factor interaction" evidence="6">
    <location>
        <begin position="632"/>
        <end position="861"/>
    </location>
</feature>
<dbReference type="Pfam" id="PF00158">
    <property type="entry name" value="Sigma54_activat"/>
    <property type="match status" value="1"/>
</dbReference>
<name>A0A923PMC6_9BACT</name>
<dbReference type="Gene3D" id="3.30.450.20">
    <property type="entry name" value="PAS domain"/>
    <property type="match status" value="3"/>
</dbReference>
<evidence type="ECO:0000256" key="5">
    <source>
        <dbReference type="ARBA" id="ARBA00023163"/>
    </source>
</evidence>
<gene>
    <name evidence="7" type="ORF">H9S92_21700</name>
</gene>
<keyword evidence="8" id="KW-1185">Reference proteome</keyword>
<reference evidence="7" key="1">
    <citation type="submission" date="2020-08" db="EMBL/GenBank/DDBJ databases">
        <title>Lewinella bacteria from marine environments.</title>
        <authorList>
            <person name="Zhong Y."/>
        </authorList>
    </citation>
    <scope>NUCLEOTIDE SEQUENCE</scope>
    <source>
        <strain evidence="7">KCTC 42187</strain>
    </source>
</reference>
<dbReference type="EMBL" id="JACSIT010000154">
    <property type="protein sequence ID" value="MBC6996803.1"/>
    <property type="molecule type" value="Genomic_DNA"/>
</dbReference>
<dbReference type="Gene3D" id="1.10.8.60">
    <property type="match status" value="1"/>
</dbReference>
<dbReference type="Gene3D" id="1.10.10.60">
    <property type="entry name" value="Homeodomain-like"/>
    <property type="match status" value="1"/>
</dbReference>
<dbReference type="InterPro" id="IPR025662">
    <property type="entry name" value="Sigma_54_int_dom_ATP-bd_1"/>
</dbReference>
<dbReference type="InterPro" id="IPR058031">
    <property type="entry name" value="AAA_lid_NorR"/>
</dbReference>
<dbReference type="FunFam" id="3.40.50.300:FF:000006">
    <property type="entry name" value="DNA-binding transcriptional regulator NtrC"/>
    <property type="match status" value="1"/>
</dbReference>
<dbReference type="PROSITE" id="PS00675">
    <property type="entry name" value="SIGMA54_INTERACT_1"/>
    <property type="match status" value="1"/>
</dbReference>
<dbReference type="CDD" id="cd00130">
    <property type="entry name" value="PAS"/>
    <property type="match status" value="1"/>
</dbReference>
<keyword evidence="2" id="KW-0067">ATP-binding</keyword>
<dbReference type="NCBIfam" id="TIGR00229">
    <property type="entry name" value="sensory_box"/>
    <property type="match status" value="2"/>
</dbReference>
<evidence type="ECO:0000256" key="2">
    <source>
        <dbReference type="ARBA" id="ARBA00022840"/>
    </source>
</evidence>
<evidence type="ECO:0000259" key="6">
    <source>
        <dbReference type="PROSITE" id="PS50045"/>
    </source>
</evidence>
<keyword evidence="1" id="KW-0547">Nucleotide-binding</keyword>
<dbReference type="SUPFAM" id="SSF52540">
    <property type="entry name" value="P-loop containing nucleoside triphosphate hydrolases"/>
    <property type="match status" value="1"/>
</dbReference>